<name>D8SQV1_SELML</name>
<accession>D8SQV1</accession>
<dbReference type="Gramene" id="EFJ13323">
    <property type="protein sequence ID" value="EFJ13323"/>
    <property type="gene ID" value="SELMODRAFT_424724"/>
</dbReference>
<evidence type="ECO:0000313" key="2">
    <source>
        <dbReference type="EMBL" id="EFJ13323.1"/>
    </source>
</evidence>
<proteinExistence type="predicted"/>
<dbReference type="KEGG" id="smo:SELMODRAFT_424724"/>
<organism evidence="3">
    <name type="scientific">Selaginella moellendorffii</name>
    <name type="common">Spikemoss</name>
    <dbReference type="NCBI Taxonomy" id="88036"/>
    <lineage>
        <taxon>Eukaryota</taxon>
        <taxon>Viridiplantae</taxon>
        <taxon>Streptophyta</taxon>
        <taxon>Embryophyta</taxon>
        <taxon>Tracheophyta</taxon>
        <taxon>Lycopodiopsida</taxon>
        <taxon>Selaginellales</taxon>
        <taxon>Selaginellaceae</taxon>
        <taxon>Selaginella</taxon>
    </lineage>
</organism>
<keyword evidence="3" id="KW-1185">Reference proteome</keyword>
<dbReference type="InParanoid" id="D8SQV1"/>
<evidence type="ECO:0000313" key="3">
    <source>
        <dbReference type="Proteomes" id="UP000001514"/>
    </source>
</evidence>
<feature type="compositionally biased region" description="Basic and acidic residues" evidence="1">
    <location>
        <begin position="75"/>
        <end position="85"/>
    </location>
</feature>
<evidence type="ECO:0000256" key="1">
    <source>
        <dbReference type="SAM" id="MobiDB-lite"/>
    </source>
</evidence>
<protein>
    <submittedName>
        <fullName evidence="2">Uncharacterized protein</fullName>
    </submittedName>
</protein>
<reference evidence="2 3" key="1">
    <citation type="journal article" date="2011" name="Science">
        <title>The Selaginella genome identifies genetic changes associated with the evolution of vascular plants.</title>
        <authorList>
            <person name="Banks J.A."/>
            <person name="Nishiyama T."/>
            <person name="Hasebe M."/>
            <person name="Bowman J.L."/>
            <person name="Gribskov M."/>
            <person name="dePamphilis C."/>
            <person name="Albert V.A."/>
            <person name="Aono N."/>
            <person name="Aoyama T."/>
            <person name="Ambrose B.A."/>
            <person name="Ashton N.W."/>
            <person name="Axtell M.J."/>
            <person name="Barker E."/>
            <person name="Barker M.S."/>
            <person name="Bennetzen J.L."/>
            <person name="Bonawitz N.D."/>
            <person name="Chapple C."/>
            <person name="Cheng C."/>
            <person name="Correa L.G."/>
            <person name="Dacre M."/>
            <person name="DeBarry J."/>
            <person name="Dreyer I."/>
            <person name="Elias M."/>
            <person name="Engstrom E.M."/>
            <person name="Estelle M."/>
            <person name="Feng L."/>
            <person name="Finet C."/>
            <person name="Floyd S.K."/>
            <person name="Frommer W.B."/>
            <person name="Fujita T."/>
            <person name="Gramzow L."/>
            <person name="Gutensohn M."/>
            <person name="Harholt J."/>
            <person name="Hattori M."/>
            <person name="Heyl A."/>
            <person name="Hirai T."/>
            <person name="Hiwatashi Y."/>
            <person name="Ishikawa M."/>
            <person name="Iwata M."/>
            <person name="Karol K.G."/>
            <person name="Koehler B."/>
            <person name="Kolukisaoglu U."/>
            <person name="Kubo M."/>
            <person name="Kurata T."/>
            <person name="Lalonde S."/>
            <person name="Li K."/>
            <person name="Li Y."/>
            <person name="Litt A."/>
            <person name="Lyons E."/>
            <person name="Manning G."/>
            <person name="Maruyama T."/>
            <person name="Michael T.P."/>
            <person name="Mikami K."/>
            <person name="Miyazaki S."/>
            <person name="Morinaga S."/>
            <person name="Murata T."/>
            <person name="Mueller-Roeber B."/>
            <person name="Nelson D.R."/>
            <person name="Obara M."/>
            <person name="Oguri Y."/>
            <person name="Olmstead R.G."/>
            <person name="Onodera N."/>
            <person name="Petersen B.L."/>
            <person name="Pils B."/>
            <person name="Prigge M."/>
            <person name="Rensing S.A."/>
            <person name="Riano-Pachon D.M."/>
            <person name="Roberts A.W."/>
            <person name="Sato Y."/>
            <person name="Scheller H.V."/>
            <person name="Schulz B."/>
            <person name="Schulz C."/>
            <person name="Shakirov E.V."/>
            <person name="Shibagaki N."/>
            <person name="Shinohara N."/>
            <person name="Shippen D.E."/>
            <person name="Soerensen I."/>
            <person name="Sotooka R."/>
            <person name="Sugimoto N."/>
            <person name="Sugita M."/>
            <person name="Sumikawa N."/>
            <person name="Tanurdzic M."/>
            <person name="Theissen G."/>
            <person name="Ulvskov P."/>
            <person name="Wakazuki S."/>
            <person name="Weng J.K."/>
            <person name="Willats W.W."/>
            <person name="Wipf D."/>
            <person name="Wolf P.G."/>
            <person name="Yang L."/>
            <person name="Zimmer A.D."/>
            <person name="Zhu Q."/>
            <person name="Mitros T."/>
            <person name="Hellsten U."/>
            <person name="Loque D."/>
            <person name="Otillar R."/>
            <person name="Salamov A."/>
            <person name="Schmutz J."/>
            <person name="Shapiro H."/>
            <person name="Lindquist E."/>
            <person name="Lucas S."/>
            <person name="Rokhsar D."/>
            <person name="Grigoriev I.V."/>
        </authorList>
    </citation>
    <scope>NUCLEOTIDE SEQUENCE [LARGE SCALE GENOMIC DNA]</scope>
</reference>
<gene>
    <name evidence="2" type="ORF">SELMODRAFT_424724</name>
</gene>
<dbReference type="EMBL" id="GL377634">
    <property type="protein sequence ID" value="EFJ13323.1"/>
    <property type="molecule type" value="Genomic_DNA"/>
</dbReference>
<dbReference type="HOGENOM" id="CLU_1477532_0_0_1"/>
<feature type="compositionally biased region" description="Low complexity" evidence="1">
    <location>
        <begin position="26"/>
        <end position="50"/>
    </location>
</feature>
<dbReference type="AlphaFoldDB" id="D8SQV1"/>
<dbReference type="Proteomes" id="UP000001514">
    <property type="component" value="Unassembled WGS sequence"/>
</dbReference>
<feature type="region of interest" description="Disordered" evidence="1">
    <location>
        <begin position="1"/>
        <end position="85"/>
    </location>
</feature>
<feature type="compositionally biased region" description="Low complexity" evidence="1">
    <location>
        <begin position="61"/>
        <end position="71"/>
    </location>
</feature>
<sequence length="183" mass="20252">MKCGSGDEQLGWQQAQAHGAGGGWQQAGRGASRGWQQSGHGTGGSEEQQQGAGGNEEQPEAEAQPQQAQTGSGDPKPDDPVSKFTFKDDNREYSCVYCRAEFGKTCPRRIRVRKHVMSTDCSEWLWCKQDLEHRKCENTAIIYHIKWFPIIKRHASRSMGPCRVMDEDGQLTEAGPRGARTTG</sequence>